<dbReference type="InterPro" id="IPR058792">
    <property type="entry name" value="Beta-barrel_RND_2"/>
</dbReference>
<protein>
    <submittedName>
        <fullName evidence="5">RND family efflux transporter, MFP subunit</fullName>
    </submittedName>
</protein>
<dbReference type="InterPro" id="IPR058627">
    <property type="entry name" value="MdtA-like_C"/>
</dbReference>
<dbReference type="Gene3D" id="2.40.30.170">
    <property type="match status" value="1"/>
</dbReference>
<dbReference type="Gene3D" id="2.40.420.20">
    <property type="match status" value="1"/>
</dbReference>
<reference evidence="6" key="1">
    <citation type="submission" date="2016-10" db="EMBL/GenBank/DDBJ databases">
        <authorList>
            <person name="Varghese N."/>
        </authorList>
    </citation>
    <scope>NUCLEOTIDE SEQUENCE [LARGE SCALE GENOMIC DNA]</scope>
    <source>
        <strain evidence="6">HL 19</strain>
    </source>
</reference>
<keyword evidence="6" id="KW-1185">Reference proteome</keyword>
<accession>A0A0P9ERQ1</accession>
<evidence type="ECO:0000313" key="6">
    <source>
        <dbReference type="Proteomes" id="UP000183104"/>
    </source>
</evidence>
<feature type="coiled-coil region" evidence="2">
    <location>
        <begin position="201"/>
        <end position="228"/>
    </location>
</feature>
<feature type="domain" description="Multidrug resistance protein MdtA-like C-terminal permuted SH3" evidence="4">
    <location>
        <begin position="372"/>
        <end position="423"/>
    </location>
</feature>
<dbReference type="InterPro" id="IPR006143">
    <property type="entry name" value="RND_pump_MFP"/>
</dbReference>
<keyword evidence="2" id="KW-0175">Coiled coil</keyword>
<dbReference type="Gene3D" id="1.10.287.470">
    <property type="entry name" value="Helix hairpin bin"/>
    <property type="match status" value="1"/>
</dbReference>
<evidence type="ECO:0000259" key="4">
    <source>
        <dbReference type="Pfam" id="PF25967"/>
    </source>
</evidence>
<sequence>MAKGSSFLRRWIWVVLGLAVGLALVALLVANRQSPGQGEAARDVPTLSVIEVQPLELRLVARGHGVARAAESWRATANVGGRVVERHPELESGNILPEGTELLALDPTRYRLAIAEAEAELASLDAEKRQLDTEEENTRELLALERERLDLEEKELERVQRLADRGQISRSARDKQRRATVTQRQAVAKLENELALIPTRRKQLQARREQARTRREQAREDLADTRFEAPYDLRVGEVDIELHDRASPGQLLFRADSTESAEVEAHVPLPMLRRVVGGVADLEGAPGALDLQERVGLQALDAQVVLAGVRDVRWRGRVTRIASGLDPTTRTVRVVVTVDAPYEKAEPPERPVLQPGMYVRVRLSAPSPEPRLVVPASAVHDGAVYLATGEDRLERRPVTVAFEQDDLAVIADGLAPGDRVIVDDPVPAVDGMAVDPRHDEALEEELRRRAEGAGA</sequence>
<name>A0A0P9ERQ1_9GAMM</name>
<dbReference type="RefSeq" id="WP_054965458.1">
    <property type="nucleotide sequence ID" value="NZ_FMUN01000009.1"/>
</dbReference>
<gene>
    <name evidence="5" type="ORF">SAMN05661077_2752</name>
</gene>
<dbReference type="PANTHER" id="PTHR30469:SF38">
    <property type="entry name" value="HLYD FAMILY SECRETION PROTEIN"/>
    <property type="match status" value="1"/>
</dbReference>
<dbReference type="Gene3D" id="2.40.50.100">
    <property type="match status" value="1"/>
</dbReference>
<comment type="similarity">
    <text evidence="1">Belongs to the membrane fusion protein (MFP) (TC 8.A.1) family.</text>
</comment>
<evidence type="ECO:0000259" key="3">
    <source>
        <dbReference type="Pfam" id="PF25954"/>
    </source>
</evidence>
<dbReference type="GO" id="GO:1990281">
    <property type="term" value="C:efflux pump complex"/>
    <property type="evidence" value="ECO:0007669"/>
    <property type="project" value="TreeGrafter"/>
</dbReference>
<dbReference type="STRING" id="381306.AN478_04715"/>
<evidence type="ECO:0000313" key="5">
    <source>
        <dbReference type="EMBL" id="SCY63244.1"/>
    </source>
</evidence>
<dbReference type="Proteomes" id="UP000183104">
    <property type="component" value="Unassembled WGS sequence"/>
</dbReference>
<dbReference type="AlphaFoldDB" id="A0A0P9ERQ1"/>
<proteinExistence type="inferred from homology"/>
<dbReference type="NCBIfam" id="TIGR01730">
    <property type="entry name" value="RND_mfp"/>
    <property type="match status" value="1"/>
</dbReference>
<dbReference type="PANTHER" id="PTHR30469">
    <property type="entry name" value="MULTIDRUG RESISTANCE PROTEIN MDTA"/>
    <property type="match status" value="1"/>
</dbReference>
<dbReference type="Pfam" id="PF25967">
    <property type="entry name" value="RND-MFP_C"/>
    <property type="match status" value="1"/>
</dbReference>
<feature type="coiled-coil region" evidence="2">
    <location>
        <begin position="114"/>
        <end position="162"/>
    </location>
</feature>
<feature type="domain" description="CusB-like beta-barrel" evidence="3">
    <location>
        <begin position="302"/>
        <end position="366"/>
    </location>
</feature>
<dbReference type="PATRIC" id="fig|381306.5.peg.1437"/>
<dbReference type="GO" id="GO:0015562">
    <property type="term" value="F:efflux transmembrane transporter activity"/>
    <property type="evidence" value="ECO:0007669"/>
    <property type="project" value="TreeGrafter"/>
</dbReference>
<evidence type="ECO:0000256" key="2">
    <source>
        <dbReference type="SAM" id="Coils"/>
    </source>
</evidence>
<organism evidence="5 6">
    <name type="scientific">Thiohalorhabdus denitrificans</name>
    <dbReference type="NCBI Taxonomy" id="381306"/>
    <lineage>
        <taxon>Bacteria</taxon>
        <taxon>Pseudomonadati</taxon>
        <taxon>Pseudomonadota</taxon>
        <taxon>Gammaproteobacteria</taxon>
        <taxon>Thiohalorhabdales</taxon>
        <taxon>Thiohalorhabdaceae</taxon>
        <taxon>Thiohalorhabdus</taxon>
    </lineage>
</organism>
<dbReference type="SUPFAM" id="SSF111369">
    <property type="entry name" value="HlyD-like secretion proteins"/>
    <property type="match status" value="1"/>
</dbReference>
<evidence type="ECO:0000256" key="1">
    <source>
        <dbReference type="ARBA" id="ARBA00009477"/>
    </source>
</evidence>
<dbReference type="Pfam" id="PF25954">
    <property type="entry name" value="Beta-barrel_RND_2"/>
    <property type="match status" value="1"/>
</dbReference>
<dbReference type="EMBL" id="FMUN01000009">
    <property type="protein sequence ID" value="SCY63244.1"/>
    <property type="molecule type" value="Genomic_DNA"/>
</dbReference>
<dbReference type="OrthoDB" id="5645220at2"/>